<dbReference type="AlphaFoldDB" id="A0A6G1KN42"/>
<dbReference type="EMBL" id="MU005765">
    <property type="protein sequence ID" value="KAF2714258.1"/>
    <property type="molecule type" value="Genomic_DNA"/>
</dbReference>
<accession>A0A6G1KN42</accession>
<sequence>MSAQALNEQTPLPPRQQNTQSPTHQQSPEHTTDKHPRNNDLPLYKTNLQLYTPTMATSTQTTSSTDTTAVCRPRRDSTDDDDVLQLMMRTLAEIVESIDEVLATCKHKENGKTKCACCWDGSKESKPHSRKTMARETRKSWASGSASV</sequence>
<proteinExistence type="predicted"/>
<evidence type="ECO:0000313" key="3">
    <source>
        <dbReference type="Proteomes" id="UP000799428"/>
    </source>
</evidence>
<feature type="compositionally biased region" description="Basic and acidic residues" evidence="1">
    <location>
        <begin position="121"/>
        <end position="139"/>
    </location>
</feature>
<evidence type="ECO:0000313" key="2">
    <source>
        <dbReference type="EMBL" id="KAF2714258.1"/>
    </source>
</evidence>
<name>A0A6G1KN42_9PLEO</name>
<feature type="compositionally biased region" description="Polar residues" evidence="1">
    <location>
        <begin position="1"/>
        <end position="29"/>
    </location>
</feature>
<feature type="region of interest" description="Disordered" evidence="1">
    <location>
        <begin position="121"/>
        <end position="148"/>
    </location>
</feature>
<protein>
    <submittedName>
        <fullName evidence="2">Uncharacterized protein</fullName>
    </submittedName>
</protein>
<feature type="compositionally biased region" description="Low complexity" evidence="1">
    <location>
        <begin position="52"/>
        <end position="68"/>
    </location>
</feature>
<evidence type="ECO:0000256" key="1">
    <source>
        <dbReference type="SAM" id="MobiDB-lite"/>
    </source>
</evidence>
<dbReference type="Proteomes" id="UP000799428">
    <property type="component" value="Unassembled WGS sequence"/>
</dbReference>
<gene>
    <name evidence="2" type="ORF">K504DRAFT_499022</name>
</gene>
<feature type="region of interest" description="Disordered" evidence="1">
    <location>
        <begin position="1"/>
        <end position="78"/>
    </location>
</feature>
<reference evidence="2" key="1">
    <citation type="journal article" date="2020" name="Stud. Mycol.">
        <title>101 Dothideomycetes genomes: a test case for predicting lifestyles and emergence of pathogens.</title>
        <authorList>
            <person name="Haridas S."/>
            <person name="Albert R."/>
            <person name="Binder M."/>
            <person name="Bloem J."/>
            <person name="Labutti K."/>
            <person name="Salamov A."/>
            <person name="Andreopoulos B."/>
            <person name="Baker S."/>
            <person name="Barry K."/>
            <person name="Bills G."/>
            <person name="Bluhm B."/>
            <person name="Cannon C."/>
            <person name="Castanera R."/>
            <person name="Culley D."/>
            <person name="Daum C."/>
            <person name="Ezra D."/>
            <person name="Gonzalez J."/>
            <person name="Henrissat B."/>
            <person name="Kuo A."/>
            <person name="Liang C."/>
            <person name="Lipzen A."/>
            <person name="Lutzoni F."/>
            <person name="Magnuson J."/>
            <person name="Mondo S."/>
            <person name="Nolan M."/>
            <person name="Ohm R."/>
            <person name="Pangilinan J."/>
            <person name="Park H.-J."/>
            <person name="Ramirez L."/>
            <person name="Alfaro M."/>
            <person name="Sun H."/>
            <person name="Tritt A."/>
            <person name="Yoshinaga Y."/>
            <person name="Zwiers L.-H."/>
            <person name="Turgeon B."/>
            <person name="Goodwin S."/>
            <person name="Spatafora J."/>
            <person name="Crous P."/>
            <person name="Grigoriev I."/>
        </authorList>
    </citation>
    <scope>NUCLEOTIDE SEQUENCE</scope>
    <source>
        <strain evidence="2">CBS 279.74</strain>
    </source>
</reference>
<organism evidence="2 3">
    <name type="scientific">Pleomassaria siparia CBS 279.74</name>
    <dbReference type="NCBI Taxonomy" id="1314801"/>
    <lineage>
        <taxon>Eukaryota</taxon>
        <taxon>Fungi</taxon>
        <taxon>Dikarya</taxon>
        <taxon>Ascomycota</taxon>
        <taxon>Pezizomycotina</taxon>
        <taxon>Dothideomycetes</taxon>
        <taxon>Pleosporomycetidae</taxon>
        <taxon>Pleosporales</taxon>
        <taxon>Pleomassariaceae</taxon>
        <taxon>Pleomassaria</taxon>
    </lineage>
</organism>
<keyword evidence="3" id="KW-1185">Reference proteome</keyword>